<dbReference type="GO" id="GO:0015986">
    <property type="term" value="P:proton motive force-driven ATP synthesis"/>
    <property type="evidence" value="ECO:0007669"/>
    <property type="project" value="InterPro"/>
</dbReference>
<evidence type="ECO:0000256" key="3">
    <source>
        <dbReference type="ARBA" id="ARBA00022448"/>
    </source>
</evidence>
<gene>
    <name evidence="11" type="ORF">D9619_005135</name>
</gene>
<comment type="subcellular location">
    <subcellularLocation>
        <location evidence="1">Mitochondrion membrane</location>
    </subcellularLocation>
</comment>
<evidence type="ECO:0000313" key="11">
    <source>
        <dbReference type="EMBL" id="KAF5327478.1"/>
    </source>
</evidence>
<evidence type="ECO:0000256" key="9">
    <source>
        <dbReference type="ARBA" id="ARBA00023310"/>
    </source>
</evidence>
<evidence type="ECO:0000256" key="8">
    <source>
        <dbReference type="ARBA" id="ARBA00023136"/>
    </source>
</evidence>
<proteinExistence type="inferred from homology"/>
<organism evidence="11 12">
    <name type="scientific">Psilocybe cf. subviscida</name>
    <dbReference type="NCBI Taxonomy" id="2480587"/>
    <lineage>
        <taxon>Eukaryota</taxon>
        <taxon>Fungi</taxon>
        <taxon>Dikarya</taxon>
        <taxon>Basidiomycota</taxon>
        <taxon>Agaricomycotina</taxon>
        <taxon>Agaricomycetes</taxon>
        <taxon>Agaricomycetidae</taxon>
        <taxon>Agaricales</taxon>
        <taxon>Agaricineae</taxon>
        <taxon>Strophariaceae</taxon>
        <taxon>Psilocybe</taxon>
    </lineage>
</organism>
<dbReference type="Proteomes" id="UP000567179">
    <property type="component" value="Unassembled WGS sequence"/>
</dbReference>
<keyword evidence="7" id="KW-0496">Mitochondrion</keyword>
<keyword evidence="4" id="KW-0138">CF(0)</keyword>
<evidence type="ECO:0000313" key="12">
    <source>
        <dbReference type="Proteomes" id="UP000567179"/>
    </source>
</evidence>
<feature type="compositionally biased region" description="Low complexity" evidence="10">
    <location>
        <begin position="1"/>
        <end position="22"/>
    </location>
</feature>
<sequence length="160" mass="17258">MRSALQTLARRAATARQPASQRFASTSTEATQKKAQDALASAQKNAGKFFEGVQKALGPVGDKVGQMLGSYRQPIVYNLSVTKEVLKQIYVKEGMSPPSLDAVRAAYSSLWAQVSNPQILGHLVKSGEIARVGIYGLQAYGIFKIGEIVGRQSLVGYKLK</sequence>
<accession>A0A8H5F8V1</accession>
<reference evidence="11 12" key="1">
    <citation type="journal article" date="2020" name="ISME J.">
        <title>Uncovering the hidden diversity of litter-decomposition mechanisms in mushroom-forming fungi.</title>
        <authorList>
            <person name="Floudas D."/>
            <person name="Bentzer J."/>
            <person name="Ahren D."/>
            <person name="Johansson T."/>
            <person name="Persson P."/>
            <person name="Tunlid A."/>
        </authorList>
    </citation>
    <scope>NUCLEOTIDE SEQUENCE [LARGE SCALE GENOMIC DNA]</scope>
    <source>
        <strain evidence="11 12">CBS 101986</strain>
    </source>
</reference>
<evidence type="ECO:0000256" key="6">
    <source>
        <dbReference type="ARBA" id="ARBA00023065"/>
    </source>
</evidence>
<keyword evidence="12" id="KW-1185">Reference proteome</keyword>
<dbReference type="GO" id="GO:0045259">
    <property type="term" value="C:proton-transporting ATP synthase complex"/>
    <property type="evidence" value="ECO:0007669"/>
    <property type="project" value="UniProtKB-KW"/>
</dbReference>
<keyword evidence="5" id="KW-0375">Hydrogen ion transport</keyword>
<dbReference type="EMBL" id="JAACJJ010000014">
    <property type="protein sequence ID" value="KAF5327478.1"/>
    <property type="molecule type" value="Genomic_DNA"/>
</dbReference>
<dbReference type="Pfam" id="PF04718">
    <property type="entry name" value="ATP-synt_G"/>
    <property type="match status" value="1"/>
</dbReference>
<dbReference type="GO" id="GO:0015078">
    <property type="term" value="F:proton transmembrane transporter activity"/>
    <property type="evidence" value="ECO:0007669"/>
    <property type="project" value="InterPro"/>
</dbReference>
<evidence type="ECO:0000256" key="4">
    <source>
        <dbReference type="ARBA" id="ARBA00022547"/>
    </source>
</evidence>
<keyword evidence="3" id="KW-0813">Transport</keyword>
<feature type="region of interest" description="Disordered" evidence="10">
    <location>
        <begin position="1"/>
        <end position="32"/>
    </location>
</feature>
<evidence type="ECO:0000256" key="7">
    <source>
        <dbReference type="ARBA" id="ARBA00023128"/>
    </source>
</evidence>
<dbReference type="AlphaFoldDB" id="A0A8H5F8V1"/>
<dbReference type="GO" id="GO:0031966">
    <property type="term" value="C:mitochondrial membrane"/>
    <property type="evidence" value="ECO:0007669"/>
    <property type="project" value="UniProtKB-SubCell"/>
</dbReference>
<keyword evidence="6" id="KW-0406">Ion transport</keyword>
<keyword evidence="9" id="KW-0066">ATP synthesis</keyword>
<evidence type="ECO:0000256" key="5">
    <source>
        <dbReference type="ARBA" id="ARBA00022781"/>
    </source>
</evidence>
<protein>
    <submittedName>
        <fullName evidence="11">Uncharacterized protein</fullName>
    </submittedName>
</protein>
<evidence type="ECO:0000256" key="1">
    <source>
        <dbReference type="ARBA" id="ARBA00004325"/>
    </source>
</evidence>
<dbReference type="InterPro" id="IPR006808">
    <property type="entry name" value="ATP_synth_F0_gsu_mt"/>
</dbReference>
<keyword evidence="8" id="KW-0472">Membrane</keyword>
<name>A0A8H5F8V1_9AGAR</name>
<evidence type="ECO:0000256" key="10">
    <source>
        <dbReference type="SAM" id="MobiDB-lite"/>
    </source>
</evidence>
<comment type="caution">
    <text evidence="11">The sequence shown here is derived from an EMBL/GenBank/DDBJ whole genome shotgun (WGS) entry which is preliminary data.</text>
</comment>
<dbReference type="OrthoDB" id="437at2759"/>
<comment type="similarity">
    <text evidence="2">Belongs to the ATPase g subunit family.</text>
</comment>
<evidence type="ECO:0000256" key="2">
    <source>
        <dbReference type="ARBA" id="ARBA00005699"/>
    </source>
</evidence>